<sequence length="569" mass="63395">MNLPISTLVTSLFQTLLDRIQLDYVNGDPPAHKLKSFSVDLELAAEARAALDQEIKMIQLTINAFKNHTDRLLSATRHRRNQHAPIHCLPPELISSIFELAVPGALGHTSGDEVPLNVVRVSRDWRQIAMDSPRAWAHIPMVPEPLLSTFLERSKNVPLELTFYRTTREATLHHMARISPSHLERTRALKLDLVGMEKQIHKVESWLSTPLPALETLEIRRPVPRGGMDLTADTPRLQHLSLKGSLMPFDHPIYSNLATLTLSHIVFIETPSTVGLLRALEASPSFEELNLQYMELTVTVDREPELSTGMPVNLPHLRLLSIKDVPAPITRFFLNHIITPASSRIVMEADGGDIASIFPSRPENLRNIVTTTELSVTAKDDGTTLEVEGHSSESGGSFSLKFTRRSGLAHAMFKNLAKVVAMPHLRTLSARHFSGNKKGPSSFARALGNFPSITTLKFEVCHATLADSIMASRAKNQHVCPLLQHLFLFGCSIKEEALLMLVRSRSFNSDDGPSATSRPLERLDLDCCRELTEEVVPKLLEYLKVVHWGARRFEQEKIEATGADVSRSA</sequence>
<dbReference type="AlphaFoldDB" id="A0A067N5Q9"/>
<dbReference type="HOGENOM" id="CLU_024199_1_2_1"/>
<dbReference type="Proteomes" id="UP000027195">
    <property type="component" value="Unassembled WGS sequence"/>
</dbReference>
<dbReference type="PANTHER" id="PTHR38926">
    <property type="entry name" value="F-BOX DOMAIN CONTAINING PROTEIN, EXPRESSED"/>
    <property type="match status" value="1"/>
</dbReference>
<evidence type="ECO:0000313" key="1">
    <source>
        <dbReference type="EMBL" id="KDQ19462.1"/>
    </source>
</evidence>
<gene>
    <name evidence="1" type="ORF">BOTBODRAFT_142993</name>
</gene>
<protein>
    <submittedName>
        <fullName evidence="1">Uncharacterized protein</fullName>
    </submittedName>
</protein>
<dbReference type="SUPFAM" id="SSF52047">
    <property type="entry name" value="RNI-like"/>
    <property type="match status" value="1"/>
</dbReference>
<reference evidence="2" key="1">
    <citation type="journal article" date="2014" name="Proc. Natl. Acad. Sci. U.S.A.">
        <title>Extensive sampling of basidiomycete genomes demonstrates inadequacy of the white-rot/brown-rot paradigm for wood decay fungi.</title>
        <authorList>
            <person name="Riley R."/>
            <person name="Salamov A.A."/>
            <person name="Brown D.W."/>
            <person name="Nagy L.G."/>
            <person name="Floudas D."/>
            <person name="Held B.W."/>
            <person name="Levasseur A."/>
            <person name="Lombard V."/>
            <person name="Morin E."/>
            <person name="Otillar R."/>
            <person name="Lindquist E.A."/>
            <person name="Sun H."/>
            <person name="LaButti K.M."/>
            <person name="Schmutz J."/>
            <person name="Jabbour D."/>
            <person name="Luo H."/>
            <person name="Baker S.E."/>
            <person name="Pisabarro A.G."/>
            <person name="Walton J.D."/>
            <person name="Blanchette R.A."/>
            <person name="Henrissat B."/>
            <person name="Martin F."/>
            <person name="Cullen D."/>
            <person name="Hibbett D.S."/>
            <person name="Grigoriev I.V."/>
        </authorList>
    </citation>
    <scope>NUCLEOTIDE SEQUENCE [LARGE SCALE GENOMIC DNA]</scope>
    <source>
        <strain evidence="2">FD-172 SS1</strain>
    </source>
</reference>
<organism evidence="1 2">
    <name type="scientific">Botryobasidium botryosum (strain FD-172 SS1)</name>
    <dbReference type="NCBI Taxonomy" id="930990"/>
    <lineage>
        <taxon>Eukaryota</taxon>
        <taxon>Fungi</taxon>
        <taxon>Dikarya</taxon>
        <taxon>Basidiomycota</taxon>
        <taxon>Agaricomycotina</taxon>
        <taxon>Agaricomycetes</taxon>
        <taxon>Cantharellales</taxon>
        <taxon>Botryobasidiaceae</taxon>
        <taxon>Botryobasidium</taxon>
    </lineage>
</organism>
<dbReference type="InterPro" id="IPR032675">
    <property type="entry name" value="LRR_dom_sf"/>
</dbReference>
<dbReference type="Gene3D" id="3.80.10.10">
    <property type="entry name" value="Ribonuclease Inhibitor"/>
    <property type="match status" value="2"/>
</dbReference>
<name>A0A067N5Q9_BOTB1</name>
<accession>A0A067N5Q9</accession>
<dbReference type="EMBL" id="KL198019">
    <property type="protein sequence ID" value="KDQ19462.1"/>
    <property type="molecule type" value="Genomic_DNA"/>
</dbReference>
<proteinExistence type="predicted"/>
<dbReference type="PANTHER" id="PTHR38926:SF5">
    <property type="entry name" value="F-BOX AND LEUCINE-RICH REPEAT PROTEIN 6"/>
    <property type="match status" value="1"/>
</dbReference>
<dbReference type="STRING" id="930990.A0A067N5Q9"/>
<keyword evidence="2" id="KW-1185">Reference proteome</keyword>
<evidence type="ECO:0000313" key="2">
    <source>
        <dbReference type="Proteomes" id="UP000027195"/>
    </source>
</evidence>
<dbReference type="OrthoDB" id="2269034at2759"/>
<dbReference type="InParanoid" id="A0A067N5Q9"/>